<organism evidence="6 7">
    <name type="scientific">Rhizorhabdus wittichii</name>
    <dbReference type="NCBI Taxonomy" id="160791"/>
    <lineage>
        <taxon>Bacteria</taxon>
        <taxon>Pseudomonadati</taxon>
        <taxon>Pseudomonadota</taxon>
        <taxon>Alphaproteobacteria</taxon>
        <taxon>Sphingomonadales</taxon>
        <taxon>Sphingomonadaceae</taxon>
        <taxon>Rhizorhabdus</taxon>
    </lineage>
</organism>
<keyword evidence="2" id="KW-0805">Transcription regulation</keyword>
<dbReference type="EMBL" id="CP059319">
    <property type="protein sequence ID" value="QTH20060.1"/>
    <property type="molecule type" value="Genomic_DNA"/>
</dbReference>
<reference evidence="6" key="1">
    <citation type="submission" date="2020-07" db="EMBL/GenBank/DDBJ databases">
        <authorList>
            <person name="Camacho E."/>
        </authorList>
    </citation>
    <scope>NUCLEOTIDE SEQUENCE</scope>
    <source>
        <strain evidence="6">MPO218</strain>
    </source>
</reference>
<comment type="similarity">
    <text evidence="1">Belongs to the LysR transcriptional regulatory family.</text>
</comment>
<dbReference type="InterPro" id="IPR005119">
    <property type="entry name" value="LysR_subst-bd"/>
</dbReference>
<name>A0A975CYH4_9SPHN</name>
<dbReference type="PANTHER" id="PTHR30537:SF35">
    <property type="entry name" value="TRANSCRIPTIONAL REGULATORY PROTEIN"/>
    <property type="match status" value="1"/>
</dbReference>
<dbReference type="SUPFAM" id="SSF46785">
    <property type="entry name" value="Winged helix' DNA-binding domain"/>
    <property type="match status" value="1"/>
</dbReference>
<gene>
    <name evidence="6" type="ORF">HRJ34_17065</name>
</gene>
<evidence type="ECO:0000256" key="1">
    <source>
        <dbReference type="ARBA" id="ARBA00009437"/>
    </source>
</evidence>
<dbReference type="RefSeq" id="WP_012049281.1">
    <property type="nucleotide sequence ID" value="NZ_CP059319.1"/>
</dbReference>
<evidence type="ECO:0000259" key="5">
    <source>
        <dbReference type="PROSITE" id="PS50931"/>
    </source>
</evidence>
<evidence type="ECO:0000256" key="2">
    <source>
        <dbReference type="ARBA" id="ARBA00023015"/>
    </source>
</evidence>
<dbReference type="OMA" id="LPRCRQM"/>
<dbReference type="GO" id="GO:0043565">
    <property type="term" value="F:sequence-specific DNA binding"/>
    <property type="evidence" value="ECO:0007669"/>
    <property type="project" value="TreeGrafter"/>
</dbReference>
<dbReference type="Pfam" id="PF00126">
    <property type="entry name" value="HTH_1"/>
    <property type="match status" value="1"/>
</dbReference>
<dbReference type="PROSITE" id="PS50931">
    <property type="entry name" value="HTH_LYSR"/>
    <property type="match status" value="1"/>
</dbReference>
<dbReference type="InterPro" id="IPR036390">
    <property type="entry name" value="WH_DNA-bd_sf"/>
</dbReference>
<dbReference type="Gene3D" id="1.10.10.10">
    <property type="entry name" value="Winged helix-like DNA-binding domain superfamily/Winged helix DNA-binding domain"/>
    <property type="match status" value="1"/>
</dbReference>
<evidence type="ECO:0000313" key="6">
    <source>
        <dbReference type="EMBL" id="QTH20060.1"/>
    </source>
</evidence>
<feature type="domain" description="HTH lysR-type" evidence="5">
    <location>
        <begin position="20"/>
        <end position="77"/>
    </location>
</feature>
<dbReference type="AlphaFoldDB" id="A0A975CYH4"/>
<dbReference type="InterPro" id="IPR036388">
    <property type="entry name" value="WH-like_DNA-bd_sf"/>
</dbReference>
<proteinExistence type="inferred from homology"/>
<protein>
    <submittedName>
        <fullName evidence="6">LysR family transcriptional regulator</fullName>
    </submittedName>
</protein>
<evidence type="ECO:0000313" key="7">
    <source>
        <dbReference type="Proteomes" id="UP000664914"/>
    </source>
</evidence>
<dbReference type="CDD" id="cd08422">
    <property type="entry name" value="PBP2_CrgA_like"/>
    <property type="match status" value="1"/>
</dbReference>
<dbReference type="SUPFAM" id="SSF53850">
    <property type="entry name" value="Periplasmic binding protein-like II"/>
    <property type="match status" value="1"/>
</dbReference>
<dbReference type="Gene3D" id="3.40.190.290">
    <property type="match status" value="1"/>
</dbReference>
<dbReference type="GO" id="GO:0003700">
    <property type="term" value="F:DNA-binding transcription factor activity"/>
    <property type="evidence" value="ECO:0007669"/>
    <property type="project" value="InterPro"/>
</dbReference>
<keyword evidence="4" id="KW-0804">Transcription</keyword>
<dbReference type="GO" id="GO:0006351">
    <property type="term" value="P:DNA-templated transcription"/>
    <property type="evidence" value="ECO:0007669"/>
    <property type="project" value="TreeGrafter"/>
</dbReference>
<evidence type="ECO:0000256" key="3">
    <source>
        <dbReference type="ARBA" id="ARBA00023125"/>
    </source>
</evidence>
<dbReference type="FunFam" id="1.10.10.10:FF:000001">
    <property type="entry name" value="LysR family transcriptional regulator"/>
    <property type="match status" value="1"/>
</dbReference>
<sequence>MSIDPMIPPRSNRKLRSVIDNLALLRVFVAVVETGNFSHTGQRLRVVPSTVSKHISALEKRLGGQLFVRSTQKLGVTELGLRLYDHALAILQDVEAAEIDISEYNSEPQGILKIAAGTVFAQRHLAPILIRFLEANPKVSLDVSLSTTSNHLISDGIDVAIRISDALDPGLIAVKLAPNIRLYCAAPAYLAREGTPARASDLARHNCLVVRGVAQSAQWPIKGETGATEFIAVSGNFVADNVDLLLQAVVAGVGIGHLPLFMVYDLLASGDLVEIFPDSRAVASHIYAVFPERRNMPLKTRAFIDHLKAEFRPPPPWAVL</sequence>
<keyword evidence="3" id="KW-0238">DNA-binding</keyword>
<dbReference type="InterPro" id="IPR000847">
    <property type="entry name" value="LysR_HTH_N"/>
</dbReference>
<reference evidence="6" key="2">
    <citation type="submission" date="2021-04" db="EMBL/GenBank/DDBJ databases">
        <title>Isolation and genomic analysis of the ibuprofen-degrading bacterium Sphingomonas strain MPO218.</title>
        <authorList>
            <person name="Aulestia M."/>
            <person name="Flores A."/>
            <person name="Mangas E.L."/>
            <person name="Perez-Pulido A.J."/>
            <person name="Santero E."/>
            <person name="Camacho E.M."/>
        </authorList>
    </citation>
    <scope>NUCLEOTIDE SEQUENCE</scope>
    <source>
        <strain evidence="6">MPO218</strain>
    </source>
</reference>
<dbReference type="PANTHER" id="PTHR30537">
    <property type="entry name" value="HTH-TYPE TRANSCRIPTIONAL REGULATOR"/>
    <property type="match status" value="1"/>
</dbReference>
<accession>A0A975CYH4</accession>
<dbReference type="Proteomes" id="UP000664914">
    <property type="component" value="Chromosome"/>
</dbReference>
<dbReference type="Pfam" id="PF03466">
    <property type="entry name" value="LysR_substrate"/>
    <property type="match status" value="1"/>
</dbReference>
<evidence type="ECO:0000256" key="4">
    <source>
        <dbReference type="ARBA" id="ARBA00023163"/>
    </source>
</evidence>
<dbReference type="InterPro" id="IPR058163">
    <property type="entry name" value="LysR-type_TF_proteobact-type"/>
</dbReference>